<feature type="region of interest" description="Disordered" evidence="1">
    <location>
        <begin position="216"/>
        <end position="294"/>
    </location>
</feature>
<dbReference type="AlphaFoldDB" id="A0A9P7UQC2"/>
<evidence type="ECO:0000313" key="4">
    <source>
        <dbReference type="Proteomes" id="UP001049176"/>
    </source>
</evidence>
<keyword evidence="2" id="KW-0732">Signal</keyword>
<feature type="compositionally biased region" description="Polar residues" evidence="1">
    <location>
        <begin position="241"/>
        <end position="270"/>
    </location>
</feature>
<organism evidence="3 4">
    <name type="scientific">Marasmius oreades</name>
    <name type="common">fairy-ring Marasmius</name>
    <dbReference type="NCBI Taxonomy" id="181124"/>
    <lineage>
        <taxon>Eukaryota</taxon>
        <taxon>Fungi</taxon>
        <taxon>Dikarya</taxon>
        <taxon>Basidiomycota</taxon>
        <taxon>Agaricomycotina</taxon>
        <taxon>Agaricomycetes</taxon>
        <taxon>Agaricomycetidae</taxon>
        <taxon>Agaricales</taxon>
        <taxon>Marasmiineae</taxon>
        <taxon>Marasmiaceae</taxon>
        <taxon>Marasmius</taxon>
    </lineage>
</organism>
<dbReference type="RefSeq" id="XP_043006385.1">
    <property type="nucleotide sequence ID" value="XM_043156598.1"/>
</dbReference>
<feature type="compositionally biased region" description="Acidic residues" evidence="1">
    <location>
        <begin position="225"/>
        <end position="240"/>
    </location>
</feature>
<feature type="chain" id="PRO_5040243445" evidence="2">
    <location>
        <begin position="20"/>
        <end position="337"/>
    </location>
</feature>
<feature type="region of interest" description="Disordered" evidence="1">
    <location>
        <begin position="300"/>
        <end position="319"/>
    </location>
</feature>
<feature type="compositionally biased region" description="Polar residues" evidence="1">
    <location>
        <begin position="280"/>
        <end position="294"/>
    </location>
</feature>
<reference evidence="3" key="1">
    <citation type="journal article" date="2021" name="Genome Biol. Evol.">
        <title>The assembled and annotated genome of the fairy-ring fungus Marasmius oreades.</title>
        <authorList>
            <person name="Hiltunen M."/>
            <person name="Ament-Velasquez S.L."/>
            <person name="Johannesson H."/>
        </authorList>
    </citation>
    <scope>NUCLEOTIDE SEQUENCE</scope>
    <source>
        <strain evidence="3">03SP1</strain>
    </source>
</reference>
<comment type="caution">
    <text evidence="3">The sequence shown here is derived from an EMBL/GenBank/DDBJ whole genome shotgun (WGS) entry which is preliminary data.</text>
</comment>
<keyword evidence="4" id="KW-1185">Reference proteome</keyword>
<sequence length="337" mass="37053">MHNILIALALSFSIGPVTASIDSDTHVEHAPWRKSEEIPNSNGRFTRHTSARARHHSSYAVHSISSAHHTRTHLNNMDDRDVTSYLEEPLDIAKGSEVFGRVNLISDGRILAHLCEDLSANNSEVTINMTNAATFKLTYLDLPQLSHNHNLAYLMFSGTRTPSCLTLSWSIPRLTLEDCHSRAQMKRAAASNKTQVFRVDRTSSYIVPVAYRTSDDTASNIEGAEPAEMDSPDDPVESDTFDTSRTTAAFASGASPIQTFSSSDSTPTPRSQDENLKAASYTSTTTSEHQLTSTHSQFTCCSQTGSKKDSGSDGFPLIPNHEVLDVYPWRFDKLGAE</sequence>
<accession>A0A9P7UQC2</accession>
<protein>
    <submittedName>
        <fullName evidence="3">Uncharacterized protein</fullName>
    </submittedName>
</protein>
<proteinExistence type="predicted"/>
<feature type="signal peptide" evidence="2">
    <location>
        <begin position="1"/>
        <end position="19"/>
    </location>
</feature>
<dbReference type="EMBL" id="CM032187">
    <property type="protein sequence ID" value="KAG7089915.1"/>
    <property type="molecule type" value="Genomic_DNA"/>
</dbReference>
<name>A0A9P7UQC2_9AGAR</name>
<dbReference type="GeneID" id="66080623"/>
<evidence type="ECO:0000313" key="3">
    <source>
        <dbReference type="EMBL" id="KAG7089915.1"/>
    </source>
</evidence>
<evidence type="ECO:0000256" key="2">
    <source>
        <dbReference type="SAM" id="SignalP"/>
    </source>
</evidence>
<dbReference type="Proteomes" id="UP001049176">
    <property type="component" value="Chromosome 7"/>
</dbReference>
<gene>
    <name evidence="3" type="ORF">E1B28_011548</name>
</gene>
<dbReference type="OrthoDB" id="2969814at2759"/>
<evidence type="ECO:0000256" key="1">
    <source>
        <dbReference type="SAM" id="MobiDB-lite"/>
    </source>
</evidence>
<dbReference type="KEGG" id="more:E1B28_011548"/>